<evidence type="ECO:0000256" key="1">
    <source>
        <dbReference type="SAM" id="SignalP"/>
    </source>
</evidence>
<feature type="signal peptide" evidence="1">
    <location>
        <begin position="1"/>
        <end position="26"/>
    </location>
</feature>
<dbReference type="AlphaFoldDB" id="A0A9Q7E9Q4"/>
<evidence type="ECO:0008006" key="4">
    <source>
        <dbReference type="Google" id="ProtNLM"/>
    </source>
</evidence>
<protein>
    <recommendedName>
        <fullName evidence="4">Beta-lactamase-inhibitor-like PepSY-like domain-containing protein</fullName>
    </recommendedName>
</protein>
<name>A0A9Q7E9Q4_MYROD</name>
<dbReference type="EMBL" id="CP068108">
    <property type="protein sequence ID" value="QQU01113.1"/>
    <property type="molecule type" value="Genomic_DNA"/>
</dbReference>
<dbReference type="OrthoDB" id="660752at2"/>
<accession>A0A9Q7E9Q4</accession>
<gene>
    <name evidence="2" type="ORF">I6I88_04990</name>
</gene>
<keyword evidence="1" id="KW-0732">Signal</keyword>
<dbReference type="Proteomes" id="UP000596202">
    <property type="component" value="Chromosome"/>
</dbReference>
<sequence>MKKRTIVRHSVLVFALVFLSSCTDFLKSIEATKNGSTTSQSVEGKEQVVEEELPIETAAITQPQKKTEFAAHRADLQEVETALRNLPQLKDKPIYVYQSIHFYDNHRVLLQIQNPDNANYVDEYYYVDGHWQEPKPIVLSKHTKVKEDIVSLDEIPFVHANNVYEALKEKVEEIGGNPSDLTVYVITRKNRVRWYPRTISNERERYSIEFKKDGTLLSFEQD</sequence>
<evidence type="ECO:0000313" key="2">
    <source>
        <dbReference type="EMBL" id="QQU01113.1"/>
    </source>
</evidence>
<proteinExistence type="predicted"/>
<dbReference type="GeneID" id="93526996"/>
<reference evidence="2 3" key="1">
    <citation type="submission" date="2021-01" db="EMBL/GenBank/DDBJ databases">
        <title>FDA dAtabase for Regulatory Grade micrObial Sequences (FDA-ARGOS): Supporting development and validation of Infectious Disease Dx tests.</title>
        <authorList>
            <person name="Sproer C."/>
            <person name="Gronow S."/>
            <person name="Severitt S."/>
            <person name="Schroder I."/>
            <person name="Tallon L."/>
            <person name="Sadzewicz L."/>
            <person name="Zhao X."/>
            <person name="Boylan J."/>
            <person name="Ott S."/>
            <person name="Bowen H."/>
            <person name="Vavikolanu K."/>
            <person name="Mehta A."/>
            <person name="Aluvathingal J."/>
            <person name="Nadendla S."/>
            <person name="Lowell S."/>
            <person name="Myers T."/>
            <person name="Yan Y."/>
            <person name="Sichtig H."/>
        </authorList>
    </citation>
    <scope>NUCLEOTIDE SEQUENCE [LARGE SCALE GENOMIC DNA]</scope>
    <source>
        <strain evidence="2 3">FDAARGOS_1131</strain>
    </source>
</reference>
<evidence type="ECO:0000313" key="3">
    <source>
        <dbReference type="Proteomes" id="UP000596202"/>
    </source>
</evidence>
<dbReference type="RefSeq" id="WP_002991396.1">
    <property type="nucleotide sequence ID" value="NZ_CP068108.1"/>
</dbReference>
<dbReference type="PROSITE" id="PS51257">
    <property type="entry name" value="PROKAR_LIPOPROTEIN"/>
    <property type="match status" value="1"/>
</dbReference>
<feature type="chain" id="PRO_5040160591" description="Beta-lactamase-inhibitor-like PepSY-like domain-containing protein" evidence="1">
    <location>
        <begin position="27"/>
        <end position="222"/>
    </location>
</feature>
<organism evidence="2 3">
    <name type="scientific">Myroides odoratus</name>
    <name type="common">Flavobacterium odoratum</name>
    <dbReference type="NCBI Taxonomy" id="256"/>
    <lineage>
        <taxon>Bacteria</taxon>
        <taxon>Pseudomonadati</taxon>
        <taxon>Bacteroidota</taxon>
        <taxon>Flavobacteriia</taxon>
        <taxon>Flavobacteriales</taxon>
        <taxon>Flavobacteriaceae</taxon>
        <taxon>Myroides</taxon>
    </lineage>
</organism>